<dbReference type="Gene3D" id="2.60.120.200">
    <property type="match status" value="2"/>
</dbReference>
<dbReference type="RefSeq" id="WP_108778336.1">
    <property type="nucleotide sequence ID" value="NZ_CP029186.1"/>
</dbReference>
<keyword evidence="1" id="KW-0732">Signal</keyword>
<organism evidence="3 4">
    <name type="scientific">Flavobacterium album</name>
    <dbReference type="NCBI Taxonomy" id="2175091"/>
    <lineage>
        <taxon>Bacteria</taxon>
        <taxon>Pseudomonadati</taxon>
        <taxon>Bacteroidota</taxon>
        <taxon>Flavobacteriia</taxon>
        <taxon>Flavobacteriales</taxon>
        <taxon>Flavobacteriaceae</taxon>
        <taxon>Flavobacterium</taxon>
    </lineage>
</organism>
<reference evidence="3 4" key="1">
    <citation type="submission" date="2018-04" db="EMBL/GenBank/DDBJ databases">
        <title>Genome sequencing of Flavobacterium sp. HYN0059.</title>
        <authorList>
            <person name="Yi H."/>
            <person name="Baek C."/>
        </authorList>
    </citation>
    <scope>NUCLEOTIDE SEQUENCE [LARGE SCALE GENOMIC DNA]</scope>
    <source>
        <strain evidence="3 4">HYN0059</strain>
    </source>
</reference>
<dbReference type="Pfam" id="PF19081">
    <property type="entry name" value="Ig_7"/>
    <property type="match status" value="5"/>
</dbReference>
<dbReference type="CDD" id="cd00063">
    <property type="entry name" value="FN3"/>
    <property type="match status" value="1"/>
</dbReference>
<feature type="domain" description="Fibronectin type-III" evidence="2">
    <location>
        <begin position="228"/>
        <end position="319"/>
    </location>
</feature>
<dbReference type="Pfam" id="PF18962">
    <property type="entry name" value="Por_Secre_tail"/>
    <property type="match status" value="1"/>
</dbReference>
<dbReference type="InterPro" id="IPR014756">
    <property type="entry name" value="Ig_E-set"/>
</dbReference>
<dbReference type="Gene3D" id="2.60.40.10">
    <property type="entry name" value="Immunoglobulins"/>
    <property type="match status" value="3"/>
</dbReference>
<name>A0A2S1QZ40_9FLAO</name>
<dbReference type="InterPro" id="IPR026444">
    <property type="entry name" value="Secre_tail"/>
</dbReference>
<dbReference type="InterPro" id="IPR013783">
    <property type="entry name" value="Ig-like_fold"/>
</dbReference>
<proteinExistence type="predicted"/>
<dbReference type="InterPro" id="IPR044023">
    <property type="entry name" value="Ig_7"/>
</dbReference>
<dbReference type="KEGG" id="falb:HYN59_11180"/>
<dbReference type="PROSITE" id="PS50853">
    <property type="entry name" value="FN3"/>
    <property type="match status" value="2"/>
</dbReference>
<dbReference type="InterPro" id="IPR045474">
    <property type="entry name" value="GEVED"/>
</dbReference>
<accession>A0A2S1QZ40</accession>
<feature type="domain" description="Fibronectin type-III" evidence="2">
    <location>
        <begin position="481"/>
        <end position="580"/>
    </location>
</feature>
<dbReference type="NCBIfam" id="TIGR04183">
    <property type="entry name" value="Por_Secre_tail"/>
    <property type="match status" value="1"/>
</dbReference>
<dbReference type="SUPFAM" id="SSF49265">
    <property type="entry name" value="Fibronectin type III"/>
    <property type="match status" value="1"/>
</dbReference>
<sequence>MKNTTIFKTSNSGKNLRFWHFCLMLYALFSVTGGYAQGTISVGSGTANSSFYMPVRAYYGYSYTQQIVTASEYAAGGGVAGNITKIRYYISTAEVPLNTWNNWTIYIGHTSKTAFANTTDWEPAANLTQVFSGTVTQASNSWMEITLTTPFAYNGTSNLVIGVDENAPLYTSGINDTYFGSYTSAANTGIYYYNDTTNPNPASPPTANGRTSTLPRIQFVGAVASCLPPTSVVISGTSATSATATLTAPSSAPSGGYDYYISTTNTAPTTATTGNVSGTTISLGSLTANTTYYLWVRGNCGSGSTSLWSGVTTFTTACDPQNIPYTQDFESVTTPQLPECTSVQNAGSGNNWETNSPAAYGFSNKALRYAYNTAAAANVWFFTKGLNLTANTSYRITYKYGSAGFSEKMKVAYGTSPTAAAMTLPLADHNGFTTSPLTNTVDFTPAASGVYYFGFNAYSVANQFWIFLDDISITLTPTCLAPTALTSATVSTTSGTVSWTAPSTAPANGYEYYTSTTNTAPTASTVVSGSVAAGVTTATIGGLAPNTTNYVWVRSNCTASDQSTWSGPTSFYTGYCTPAPSSVDGTGITNVTLGGINNTTAGETGNYGNYSAITGSGALGSTVNFSITLNSCDTFSCYTYGTKIWIDWNNDLDFSDAGELVYTGLSGSTAPIILTGSFVVPANASLAGNHRMRIGATDNDSGPADACYTGTYGTFEDYTFNAFMPPAPVVTSFTPATYCAASGVITITGTDLGNATLTVGTTPVTITTNTATQIVATVAAGVSGPVTVTTVGGTTTTADSFAVTAPTAIVLSATSDAICVGQTSDPVTITSGAAAFDTFEWSPLAGVSGTAATGFTFSPAATTTYTLTASNAVSGCVTTTTFTVNVNVLPTALVLPDSAAVCEGGSAVAIQASGATTMNTILAENFNGASNNWTTANNGTGGTVANAAWTLRADGYQIPSYNVVHSNDNSQFYLSNSDSQGSGSTTSVILASPAFSTVGYSSVNVSFYHFYQQWQTSTAKVEASVDGTAWTTLQTYSANTGTYTAFASANIALTNAFLNQPVVYIRFKFDASWGYFWAIDNVAISGQQGADITWSPQAGLYTDAAATVAYTGQAASTVYAKPTATTAYTATATNPSGCFVTDAVEVMYHNTPAPAADALQTVCSGSTIASLEATGSGISWYAAATGGNALAANTVLVDGATYYAAQVADGCQSVTRTAVMVDLTVTPAPTVADDTQTFCGSGTVSQIVATGTGLKWYTTPTGGNAVAETSALTPGVTVYYGSQTIDGCESSARTAVAVLLNVTDAPQAAAQQTFCNMGTVAGLMATGSGVQWYSDATGGTALASSAALTDGGVYYASQTMNGCESMTRTMVTVSISTPDAPDAEAAQTFCNSATVADLMATGEGIQWYSAETGGTALAATTPLMNGMMYYASRTVNGCESATRTMVTATVNMTAAPVVAVALQSFCNSATVADLDAEGTDIQWYTSATGGNAMAADGELMDGMLYYASQTVNGCESTQRATVAVSINTVADLTGDAQQTITVGNADDATIEDLVVDGNGYVTWYPTEEDALAGTNAIEQGTTLVSGDTYYAMQTVGNCTSMNVFAVTVDVTLGGEQFNAAAFQYYPNPVKDVLNVSYSSDITSVSVFNMLGQQVISLQPAATQAKVDMSSLADGAYIMKVTAGNAVKTIKVMKKQ</sequence>
<gene>
    <name evidence="3" type="ORF">HYN59_11180</name>
</gene>
<dbReference type="Proteomes" id="UP000244929">
    <property type="component" value="Chromosome"/>
</dbReference>
<dbReference type="InterPro" id="IPR036116">
    <property type="entry name" value="FN3_sf"/>
</dbReference>
<dbReference type="SUPFAM" id="SSF81296">
    <property type="entry name" value="E set domains"/>
    <property type="match status" value="1"/>
</dbReference>
<evidence type="ECO:0000313" key="3">
    <source>
        <dbReference type="EMBL" id="AWH85634.1"/>
    </source>
</evidence>
<dbReference type="InterPro" id="IPR003961">
    <property type="entry name" value="FN3_dom"/>
</dbReference>
<evidence type="ECO:0000259" key="2">
    <source>
        <dbReference type="PROSITE" id="PS50853"/>
    </source>
</evidence>
<dbReference type="OrthoDB" id="1447704at2"/>
<protein>
    <recommendedName>
        <fullName evidence="2">Fibronectin type-III domain-containing protein</fullName>
    </recommendedName>
</protein>
<dbReference type="Pfam" id="PF00041">
    <property type="entry name" value="fn3"/>
    <property type="match status" value="1"/>
</dbReference>
<evidence type="ECO:0000313" key="4">
    <source>
        <dbReference type="Proteomes" id="UP000244929"/>
    </source>
</evidence>
<evidence type="ECO:0000256" key="1">
    <source>
        <dbReference type="ARBA" id="ARBA00022729"/>
    </source>
</evidence>
<dbReference type="EMBL" id="CP029186">
    <property type="protein sequence ID" value="AWH85634.1"/>
    <property type="molecule type" value="Genomic_DNA"/>
</dbReference>
<keyword evidence="4" id="KW-1185">Reference proteome</keyword>
<dbReference type="Pfam" id="PF20009">
    <property type="entry name" value="GEVED"/>
    <property type="match status" value="1"/>
</dbReference>
<dbReference type="SMART" id="SM00060">
    <property type="entry name" value="FN3"/>
    <property type="match status" value="2"/>
</dbReference>